<dbReference type="EC" id="3.6.1.9" evidence="4"/>
<dbReference type="CDD" id="cd00555">
    <property type="entry name" value="Maf"/>
    <property type="match status" value="1"/>
</dbReference>
<keyword evidence="4" id="KW-0963">Cytoplasm</keyword>
<dbReference type="HAMAP" id="MF_00528">
    <property type="entry name" value="Maf"/>
    <property type="match status" value="1"/>
</dbReference>
<comment type="cofactor">
    <cofactor evidence="1 4">
        <name>a divalent metal cation</name>
        <dbReference type="ChEBI" id="CHEBI:60240"/>
    </cofactor>
</comment>
<dbReference type="GO" id="GO:0036221">
    <property type="term" value="F:UTP diphosphatase activity"/>
    <property type="evidence" value="ECO:0007669"/>
    <property type="project" value="RHEA"/>
</dbReference>
<dbReference type="InterPro" id="IPR003697">
    <property type="entry name" value="Maf-like"/>
</dbReference>
<evidence type="ECO:0000256" key="1">
    <source>
        <dbReference type="ARBA" id="ARBA00001968"/>
    </source>
</evidence>
<accession>A0A4V0P2I1</accession>
<dbReference type="GO" id="GO:0009117">
    <property type="term" value="P:nucleotide metabolic process"/>
    <property type="evidence" value="ECO:0007669"/>
    <property type="project" value="UniProtKB-KW"/>
</dbReference>
<dbReference type="GO" id="GO:0005737">
    <property type="term" value="C:cytoplasm"/>
    <property type="evidence" value="ECO:0007669"/>
    <property type="project" value="UniProtKB-SubCell"/>
</dbReference>
<feature type="site" description="Important for substrate specificity" evidence="4">
    <location>
        <position position="17"/>
    </location>
</feature>
<dbReference type="SUPFAM" id="SSF52972">
    <property type="entry name" value="ITPase-like"/>
    <property type="match status" value="1"/>
</dbReference>
<dbReference type="InterPro" id="IPR029001">
    <property type="entry name" value="ITPase-like_fam"/>
</dbReference>
<comment type="catalytic activity">
    <reaction evidence="4">
        <text>UTP + H2O = UMP + diphosphate + H(+)</text>
        <dbReference type="Rhea" id="RHEA:29395"/>
        <dbReference type="ChEBI" id="CHEBI:15377"/>
        <dbReference type="ChEBI" id="CHEBI:15378"/>
        <dbReference type="ChEBI" id="CHEBI:33019"/>
        <dbReference type="ChEBI" id="CHEBI:46398"/>
        <dbReference type="ChEBI" id="CHEBI:57865"/>
        <dbReference type="EC" id="3.6.1.9"/>
    </reaction>
</comment>
<comment type="similarity">
    <text evidence="4">Belongs to the Maf family. YhdE subfamily.</text>
</comment>
<dbReference type="KEGG" id="sbf:JCM31447_17500"/>
<gene>
    <name evidence="5" type="ORF">JCM31447_17500</name>
</gene>
<protein>
    <recommendedName>
        <fullName evidence="4">dTTP/UTP pyrophosphatase</fullName>
        <shortName evidence="4">dTTPase/UTPase</shortName>
        <ecNumber evidence="4">3.6.1.9</ecNumber>
    </recommendedName>
    <alternativeName>
        <fullName evidence="4">Nucleoside triphosphate pyrophosphatase</fullName>
    </alternativeName>
    <alternativeName>
        <fullName evidence="4">Nucleotide pyrophosphatase</fullName>
        <shortName evidence="4">Nucleotide PPase</shortName>
    </alternativeName>
</protein>
<sequence>MTKIKNEQLILASASPRRKEMLSSSGIPFYIVIADIEEKPLENEGGHEYVKRNAREKALAVSEKTLSAEFILSADTIVVTHEDKILEKPQNKDHAKKMLEALSGSTHLVLSGYSLFQNKKEIVSRVIETLVTFRILSAREIDAYIKTGEPFDKAGSYGIQGRAMGFIEKIEGSYTNVMGLPLSQVLLDLKDFAGIETYTQIDD</sequence>
<comment type="caution">
    <text evidence="4">Lacks conserved residue(s) required for the propagation of feature annotation.</text>
</comment>
<feature type="active site" description="Proton acceptor" evidence="4">
    <location>
        <position position="75"/>
    </location>
</feature>
<dbReference type="Pfam" id="PF02545">
    <property type="entry name" value="Maf"/>
    <property type="match status" value="1"/>
</dbReference>
<dbReference type="Gene3D" id="3.90.950.10">
    <property type="match status" value="1"/>
</dbReference>
<dbReference type="OrthoDB" id="5292690at2"/>
<organism evidence="5 6">
    <name type="scientific">Fluviispira sanaruensis</name>
    <dbReference type="NCBI Taxonomy" id="2493639"/>
    <lineage>
        <taxon>Bacteria</taxon>
        <taxon>Pseudomonadati</taxon>
        <taxon>Bdellovibrionota</taxon>
        <taxon>Oligoflexia</taxon>
        <taxon>Silvanigrellales</taxon>
        <taxon>Silvanigrellaceae</taxon>
        <taxon>Fluviispira</taxon>
    </lineage>
</organism>
<dbReference type="Proteomes" id="UP000291236">
    <property type="component" value="Chromosome"/>
</dbReference>
<dbReference type="PIRSF" id="PIRSF006305">
    <property type="entry name" value="Maf"/>
    <property type="match status" value="1"/>
</dbReference>
<dbReference type="PANTHER" id="PTHR43213:SF5">
    <property type="entry name" value="BIFUNCTIONAL DTTP_UTP PYROPHOSPHATASE_METHYLTRANSFERASE PROTEIN-RELATED"/>
    <property type="match status" value="1"/>
</dbReference>
<comment type="subcellular location">
    <subcellularLocation>
        <location evidence="4">Cytoplasm</location>
    </subcellularLocation>
</comment>
<dbReference type="AlphaFoldDB" id="A0A4V0P2I1"/>
<keyword evidence="3 4" id="KW-0546">Nucleotide metabolism</keyword>
<keyword evidence="2 4" id="KW-0378">Hydrolase</keyword>
<dbReference type="EMBL" id="AP019368">
    <property type="protein sequence ID" value="BBH53307.1"/>
    <property type="molecule type" value="Genomic_DNA"/>
</dbReference>
<evidence type="ECO:0000313" key="5">
    <source>
        <dbReference type="EMBL" id="BBH53307.1"/>
    </source>
</evidence>
<evidence type="ECO:0000256" key="2">
    <source>
        <dbReference type="ARBA" id="ARBA00022801"/>
    </source>
</evidence>
<dbReference type="RefSeq" id="WP_130608886.1">
    <property type="nucleotide sequence ID" value="NZ_AP019368.1"/>
</dbReference>
<evidence type="ECO:0000256" key="3">
    <source>
        <dbReference type="ARBA" id="ARBA00023080"/>
    </source>
</evidence>
<name>A0A4V0P2I1_FLUSA</name>
<proteinExistence type="inferred from homology"/>
<comment type="function">
    <text evidence="4">Nucleoside triphosphate pyrophosphatase that hydrolyzes dTTP and UTP. May have a dual role in cell division arrest and in preventing the incorporation of modified nucleotides into cellular nucleic acids.</text>
</comment>
<evidence type="ECO:0000256" key="4">
    <source>
        <dbReference type="HAMAP-Rule" id="MF_00528"/>
    </source>
</evidence>
<feature type="site" description="Important for substrate specificity" evidence="4">
    <location>
        <position position="76"/>
    </location>
</feature>
<dbReference type="PANTHER" id="PTHR43213">
    <property type="entry name" value="BIFUNCTIONAL DTTP/UTP PYROPHOSPHATASE/METHYLTRANSFERASE PROTEIN-RELATED"/>
    <property type="match status" value="1"/>
</dbReference>
<comment type="catalytic activity">
    <reaction evidence="4">
        <text>dTTP + H2O = dTMP + diphosphate + H(+)</text>
        <dbReference type="Rhea" id="RHEA:28534"/>
        <dbReference type="ChEBI" id="CHEBI:15377"/>
        <dbReference type="ChEBI" id="CHEBI:15378"/>
        <dbReference type="ChEBI" id="CHEBI:33019"/>
        <dbReference type="ChEBI" id="CHEBI:37568"/>
        <dbReference type="ChEBI" id="CHEBI:63528"/>
        <dbReference type="EC" id="3.6.1.9"/>
    </reaction>
</comment>
<keyword evidence="6" id="KW-1185">Reference proteome</keyword>
<evidence type="ECO:0000313" key="6">
    <source>
        <dbReference type="Proteomes" id="UP000291236"/>
    </source>
</evidence>
<feature type="site" description="Important for substrate specificity" evidence="4">
    <location>
        <position position="160"/>
    </location>
</feature>
<reference evidence="5 6" key="1">
    <citation type="submission" date="2018-12" db="EMBL/GenBank/DDBJ databases">
        <title>Rubrispira sanarue gen. nov., sp., nov., a member of the order Silvanigrellales, isolated from a brackish lake in Hamamatsu Japan.</title>
        <authorList>
            <person name="Maejima Y."/>
            <person name="Iino T."/>
            <person name="Muraguchi Y."/>
            <person name="Fukuda K."/>
            <person name="Nojiri H."/>
            <person name="Ohkuma M."/>
            <person name="Moriuchi R."/>
            <person name="Dohra H."/>
            <person name="Kimbara K."/>
            <person name="Shintani M."/>
        </authorList>
    </citation>
    <scope>NUCLEOTIDE SEQUENCE [LARGE SCALE GENOMIC DNA]</scope>
    <source>
        <strain evidence="5 6">RF1110005</strain>
    </source>
</reference>
<dbReference type="NCBIfam" id="TIGR00172">
    <property type="entry name" value="maf"/>
    <property type="match status" value="1"/>
</dbReference>
<dbReference type="GO" id="GO:0036218">
    <property type="term" value="F:dTTP diphosphatase activity"/>
    <property type="evidence" value="ECO:0007669"/>
    <property type="project" value="RHEA"/>
</dbReference>